<evidence type="ECO:0000259" key="12">
    <source>
        <dbReference type="Pfam" id="PF01435"/>
    </source>
</evidence>
<feature type="domain" description="Peptidase M48" evidence="12">
    <location>
        <begin position="197"/>
        <end position="278"/>
    </location>
</feature>
<evidence type="ECO:0000256" key="5">
    <source>
        <dbReference type="ARBA" id="ARBA00022801"/>
    </source>
</evidence>
<evidence type="ECO:0000256" key="1">
    <source>
        <dbReference type="ARBA" id="ARBA00022475"/>
    </source>
</evidence>
<organism evidence="13 14">
    <name type="scientific">Enterococcus faecalis TX4248</name>
    <dbReference type="NCBI Taxonomy" id="749495"/>
    <lineage>
        <taxon>Bacteria</taxon>
        <taxon>Bacillati</taxon>
        <taxon>Bacillota</taxon>
        <taxon>Bacilli</taxon>
        <taxon>Lactobacillales</taxon>
        <taxon>Enterococcaceae</taxon>
        <taxon>Enterococcus</taxon>
    </lineage>
</organism>
<feature type="transmembrane region" description="Helical" evidence="11">
    <location>
        <begin position="58"/>
        <end position="79"/>
    </location>
</feature>
<name>A0A125W9V3_ENTFL</name>
<keyword evidence="7 11" id="KW-1133">Transmembrane helix</keyword>
<evidence type="ECO:0000256" key="3">
    <source>
        <dbReference type="ARBA" id="ARBA00022692"/>
    </source>
</evidence>
<evidence type="ECO:0000256" key="10">
    <source>
        <dbReference type="RuleBase" id="RU003983"/>
    </source>
</evidence>
<dbReference type="GO" id="GO:0006508">
    <property type="term" value="P:proteolysis"/>
    <property type="evidence" value="ECO:0007669"/>
    <property type="project" value="UniProtKB-KW"/>
</dbReference>
<comment type="caution">
    <text evidence="13">The sequence shown here is derived from an EMBL/GenBank/DDBJ whole genome shotgun (WGS) entry which is preliminary data.</text>
</comment>
<dbReference type="Proteomes" id="UP000004846">
    <property type="component" value="Unassembled WGS sequence"/>
</dbReference>
<keyword evidence="2 10" id="KW-0645">Protease</keyword>
<dbReference type="GO" id="GO:0046872">
    <property type="term" value="F:metal ion binding"/>
    <property type="evidence" value="ECO:0007669"/>
    <property type="project" value="UniProtKB-KW"/>
</dbReference>
<keyword evidence="3 11" id="KW-0812">Transmembrane</keyword>
<dbReference type="AlphaFoldDB" id="A0A125W9V3"/>
<sequence length="291" mass="33369">MGNVWGGMFMCQPQEKKKEISVAKLRYRFEVPMIIIGFVLLFLALGLVALLILSDLPIPDWLLIVLIAPIAPVIAFFTIRYMYMDTASNGVEITENQLPEIYSLYIDLAKEMGFGTKKLRMPRLYLINGNGVLNAFAAKCSLHRRYVVIHSDLLDIAYNTGDFSLIRFILAHELGHHKCGHTNLWRLMLSIILKPVALDKSFTRTQEYTADRAGLYYAEEGALSMIYLFSGKYMGSRVDLEEYFHSIDLHDDTIWLKLSNFLSDHPVGFRRMQTLKKAKDTGNWDVHGKFF</sequence>
<dbReference type="PANTHER" id="PTHR43221:SF3">
    <property type="entry name" value="SLL1280 PROTEIN"/>
    <property type="match status" value="1"/>
</dbReference>
<gene>
    <name evidence="13" type="ORF">HMPREF9498_00333</name>
</gene>
<evidence type="ECO:0000256" key="2">
    <source>
        <dbReference type="ARBA" id="ARBA00022670"/>
    </source>
</evidence>
<evidence type="ECO:0000256" key="6">
    <source>
        <dbReference type="ARBA" id="ARBA00022833"/>
    </source>
</evidence>
<reference evidence="13 14" key="1">
    <citation type="submission" date="2010-07" db="EMBL/GenBank/DDBJ databases">
        <authorList>
            <person name="Sid Ahmed O."/>
        </authorList>
    </citation>
    <scope>NUCLEOTIDE SEQUENCE [LARGE SCALE GENOMIC DNA]</scope>
    <source>
        <strain evidence="13 14">TX4248</strain>
    </source>
</reference>
<keyword evidence="4" id="KW-0479">Metal-binding</keyword>
<evidence type="ECO:0000256" key="4">
    <source>
        <dbReference type="ARBA" id="ARBA00022723"/>
    </source>
</evidence>
<evidence type="ECO:0000313" key="14">
    <source>
        <dbReference type="Proteomes" id="UP000004846"/>
    </source>
</evidence>
<proteinExistence type="inferred from homology"/>
<dbReference type="HOGENOM" id="CLU_038900_1_0_9"/>
<comment type="cofactor">
    <cofactor evidence="10">
        <name>Zn(2+)</name>
        <dbReference type="ChEBI" id="CHEBI:29105"/>
    </cofactor>
    <text evidence="10">Binds 1 zinc ion per subunit.</text>
</comment>
<keyword evidence="9 11" id="KW-0472">Membrane</keyword>
<accession>A0A125W9V3</accession>
<dbReference type="EC" id="3.4.24.-" evidence="13"/>
<keyword evidence="1" id="KW-1003">Cell membrane</keyword>
<keyword evidence="6 10" id="KW-0862">Zinc</keyword>
<evidence type="ECO:0000313" key="13">
    <source>
        <dbReference type="EMBL" id="EFM83988.1"/>
    </source>
</evidence>
<protein>
    <submittedName>
        <fullName evidence="13">Peptidase, M48 family</fullName>
        <ecNumber evidence="13">3.4.24.-</ecNumber>
    </submittedName>
</protein>
<dbReference type="EMBL" id="AEBR01000008">
    <property type="protein sequence ID" value="EFM83988.1"/>
    <property type="molecule type" value="Genomic_DNA"/>
</dbReference>
<dbReference type="CDD" id="cd07325">
    <property type="entry name" value="M48_Ste24p_like"/>
    <property type="match status" value="1"/>
</dbReference>
<keyword evidence="8 10" id="KW-0482">Metalloprotease</keyword>
<dbReference type="GO" id="GO:0004222">
    <property type="term" value="F:metalloendopeptidase activity"/>
    <property type="evidence" value="ECO:0007669"/>
    <property type="project" value="InterPro"/>
</dbReference>
<dbReference type="Pfam" id="PF01435">
    <property type="entry name" value="Peptidase_M48"/>
    <property type="match status" value="2"/>
</dbReference>
<evidence type="ECO:0000256" key="7">
    <source>
        <dbReference type="ARBA" id="ARBA00022989"/>
    </source>
</evidence>
<dbReference type="Gene3D" id="3.30.2010.10">
    <property type="entry name" value="Metalloproteases ('zincins'), catalytic domain"/>
    <property type="match status" value="1"/>
</dbReference>
<comment type="similarity">
    <text evidence="10">Belongs to the peptidase M48 family.</text>
</comment>
<feature type="transmembrane region" description="Helical" evidence="11">
    <location>
        <begin position="31"/>
        <end position="52"/>
    </location>
</feature>
<dbReference type="InterPro" id="IPR001915">
    <property type="entry name" value="Peptidase_M48"/>
</dbReference>
<evidence type="ECO:0000256" key="9">
    <source>
        <dbReference type="ARBA" id="ARBA00023136"/>
    </source>
</evidence>
<dbReference type="PANTHER" id="PTHR43221">
    <property type="entry name" value="PROTEASE HTPX"/>
    <property type="match status" value="1"/>
</dbReference>
<feature type="domain" description="Peptidase M48" evidence="12">
    <location>
        <begin position="101"/>
        <end position="184"/>
    </location>
</feature>
<dbReference type="InterPro" id="IPR050083">
    <property type="entry name" value="HtpX_protease"/>
</dbReference>
<evidence type="ECO:0000256" key="11">
    <source>
        <dbReference type="SAM" id="Phobius"/>
    </source>
</evidence>
<evidence type="ECO:0000256" key="8">
    <source>
        <dbReference type="ARBA" id="ARBA00023049"/>
    </source>
</evidence>
<keyword evidence="5 10" id="KW-0378">Hydrolase</keyword>